<accession>A0A7G9RMG1</accession>
<evidence type="ECO:0000256" key="1">
    <source>
        <dbReference type="SAM" id="SignalP"/>
    </source>
</evidence>
<feature type="signal peptide" evidence="1">
    <location>
        <begin position="1"/>
        <end position="24"/>
    </location>
</feature>
<organism evidence="2 3">
    <name type="scientific">Diaphorobacter ruginosibacter</name>
    <dbReference type="NCBI Taxonomy" id="1715720"/>
    <lineage>
        <taxon>Bacteria</taxon>
        <taxon>Pseudomonadati</taxon>
        <taxon>Pseudomonadota</taxon>
        <taxon>Betaproteobacteria</taxon>
        <taxon>Burkholderiales</taxon>
        <taxon>Comamonadaceae</taxon>
        <taxon>Diaphorobacter</taxon>
    </lineage>
</organism>
<name>A0A7G9RMG1_9BURK</name>
<feature type="chain" id="PRO_5028965268" description="DUF4148 domain-containing protein" evidence="1">
    <location>
        <begin position="25"/>
        <end position="111"/>
    </location>
</feature>
<dbReference type="EMBL" id="CP060714">
    <property type="protein sequence ID" value="QNN56786.1"/>
    <property type="molecule type" value="Genomic_DNA"/>
</dbReference>
<evidence type="ECO:0000313" key="2">
    <source>
        <dbReference type="EMBL" id="QNN56786.1"/>
    </source>
</evidence>
<protein>
    <recommendedName>
        <fullName evidence="4">DUF4148 domain-containing protein</fullName>
    </recommendedName>
</protein>
<keyword evidence="3" id="KW-1185">Reference proteome</keyword>
<dbReference type="KEGG" id="drg:H9K76_20145"/>
<evidence type="ECO:0000313" key="3">
    <source>
        <dbReference type="Proteomes" id="UP000515811"/>
    </source>
</evidence>
<sequence>MKNITVPSVAAIALMTLGAATAQAQVQSAEAGFVTPLAQVQTSLTRQQVTNAVLVARQNGTLITNRGDELRVSMARSMQVPSSLSRDEVKADTIATLQHQTRLPGQNYSVQ</sequence>
<dbReference type="RefSeq" id="WP_187597052.1">
    <property type="nucleotide sequence ID" value="NZ_CP060714.1"/>
</dbReference>
<keyword evidence="1" id="KW-0732">Signal</keyword>
<evidence type="ECO:0008006" key="4">
    <source>
        <dbReference type="Google" id="ProtNLM"/>
    </source>
</evidence>
<dbReference type="Proteomes" id="UP000515811">
    <property type="component" value="Chromosome"/>
</dbReference>
<reference evidence="2 3" key="1">
    <citation type="submission" date="2020-08" db="EMBL/GenBank/DDBJ databases">
        <title>Genome sequence of Diaphorobacter ruginosibacter DSM 27467T.</title>
        <authorList>
            <person name="Hyun D.-W."/>
            <person name="Bae J.-W."/>
        </authorList>
    </citation>
    <scope>NUCLEOTIDE SEQUENCE [LARGE SCALE GENOMIC DNA]</scope>
    <source>
        <strain evidence="2 3">DSM 27467</strain>
    </source>
</reference>
<gene>
    <name evidence="2" type="ORF">H9K76_20145</name>
</gene>
<proteinExistence type="predicted"/>
<dbReference type="AlphaFoldDB" id="A0A7G9RMG1"/>